<sequence length="499" mass="55716">MNLIDSLVNYFNPEAAYKRATFRQALAHYEGAKKSTTRKARRDTQSPNQLVQQGAVPLRATARYLERNHDLARGALRVLVNNVVGAAGIGVEPQPRRADGTIHEEYAKALRDAWKDWCRKPEVTQRHSFAKVQRMVARTWLRDGEAFSQQLIGAVPKLDHGTRVPYSLELFEADMVPMDYNEGDKVRQGIESNGWGRPVGYWVYKQNPLDVGLFLSNGSLRRISADRMLHIALLDRIGQQRGVSEFASVLTRLEDIKDYEESERVAAKVAAMLTAYVKRGTPDLYNPDDEAKDENGNPVPRELRMAPGMIIDTLAAGEEIGMIDSNRPNPNLITFRQGQLRAVAAGLGGSYSSISRDYNGTYSAQRQELVEQWIHYAVLADEFTGMFVQPTWESFVLASQLSGVVPMPADVVPETADDALFIGQSMPWIDPLKEANAWEALVRAGFASEVEVLRKRGANPRDVLEQIATWRKQTDEKGLKFSSSATSNSGETTSSDREN</sequence>
<dbReference type="InterPro" id="IPR006429">
    <property type="entry name" value="Phage_lambda_portal"/>
</dbReference>
<dbReference type="RefSeq" id="WP_144278105.1">
    <property type="nucleotide sequence ID" value="NZ_CP041730.1"/>
</dbReference>
<feature type="region of interest" description="Disordered" evidence="1">
    <location>
        <begin position="478"/>
        <end position="499"/>
    </location>
</feature>
<dbReference type="EMBL" id="CP041730">
    <property type="protein sequence ID" value="QDQ26711.1"/>
    <property type="molecule type" value="Genomic_DNA"/>
</dbReference>
<dbReference type="GO" id="GO:0019068">
    <property type="term" value="P:virion assembly"/>
    <property type="evidence" value="ECO:0007669"/>
    <property type="project" value="InterPro"/>
</dbReference>
<dbReference type="OrthoDB" id="622132at2"/>
<evidence type="ECO:0000313" key="3">
    <source>
        <dbReference type="Proteomes" id="UP000317550"/>
    </source>
</evidence>
<name>A0A516SEY0_9NEIS</name>
<dbReference type="GO" id="GO:0005198">
    <property type="term" value="F:structural molecule activity"/>
    <property type="evidence" value="ECO:0007669"/>
    <property type="project" value="InterPro"/>
</dbReference>
<feature type="compositionally biased region" description="Polar residues" evidence="1">
    <location>
        <begin position="481"/>
        <end position="493"/>
    </location>
</feature>
<evidence type="ECO:0000256" key="1">
    <source>
        <dbReference type="SAM" id="MobiDB-lite"/>
    </source>
</evidence>
<protein>
    <submittedName>
        <fullName evidence="2">Phage portal protein</fullName>
    </submittedName>
</protein>
<organism evidence="2 3">
    <name type="scientific">Chitinimonas arctica</name>
    <dbReference type="NCBI Taxonomy" id="2594795"/>
    <lineage>
        <taxon>Bacteria</taxon>
        <taxon>Pseudomonadati</taxon>
        <taxon>Pseudomonadota</taxon>
        <taxon>Betaproteobacteria</taxon>
        <taxon>Neisseriales</taxon>
        <taxon>Chitinibacteraceae</taxon>
        <taxon>Chitinimonas</taxon>
    </lineage>
</organism>
<dbReference type="KEGG" id="cari:FNU76_10230"/>
<reference evidence="3" key="1">
    <citation type="submission" date="2019-07" db="EMBL/GenBank/DDBJ databases">
        <title>Chitinimonas sp. nov., isolated from Ny-Alesund, arctica soil.</title>
        <authorList>
            <person name="Xu Q."/>
            <person name="Peng F."/>
        </authorList>
    </citation>
    <scope>NUCLEOTIDE SEQUENCE [LARGE SCALE GENOMIC DNA]</scope>
    <source>
        <strain evidence="3">R3-44</strain>
    </source>
</reference>
<keyword evidence="3" id="KW-1185">Reference proteome</keyword>
<accession>A0A516SEY0</accession>
<dbReference type="NCBIfam" id="TIGR01539">
    <property type="entry name" value="portal_lambda"/>
    <property type="match status" value="1"/>
</dbReference>
<dbReference type="Pfam" id="PF05136">
    <property type="entry name" value="Phage_portal_2"/>
    <property type="match status" value="1"/>
</dbReference>
<evidence type="ECO:0000313" key="2">
    <source>
        <dbReference type="EMBL" id="QDQ26711.1"/>
    </source>
</evidence>
<proteinExistence type="predicted"/>
<gene>
    <name evidence="2" type="ORF">FNU76_10230</name>
</gene>
<dbReference type="Proteomes" id="UP000317550">
    <property type="component" value="Chromosome"/>
</dbReference>
<dbReference type="AlphaFoldDB" id="A0A516SEY0"/>